<reference evidence="2" key="2">
    <citation type="submission" date="2020-06" db="EMBL/GenBank/DDBJ databases">
        <title>Helianthus annuus Genome sequencing and assembly Release 2.</title>
        <authorList>
            <person name="Gouzy J."/>
            <person name="Langlade N."/>
            <person name="Munos S."/>
        </authorList>
    </citation>
    <scope>NUCLEOTIDE SEQUENCE</scope>
    <source>
        <tissue evidence="2">Leaves</tissue>
    </source>
</reference>
<dbReference type="EMBL" id="MNCJ02000332">
    <property type="protein sequence ID" value="KAF5756694.1"/>
    <property type="molecule type" value="Genomic_DNA"/>
</dbReference>
<comment type="caution">
    <text evidence="2">The sequence shown here is derived from an EMBL/GenBank/DDBJ whole genome shotgun (WGS) entry which is preliminary data.</text>
</comment>
<accession>A0A9K3DLA5</accession>
<protein>
    <submittedName>
        <fullName evidence="2">Uncharacterized protein</fullName>
    </submittedName>
</protein>
<evidence type="ECO:0000313" key="2">
    <source>
        <dbReference type="EMBL" id="KAF5756694.1"/>
    </source>
</evidence>
<sequence>MGKSTNLGMEKRDGLGIKNTVPKKKKGGDTGKREKDASYYLINSNKENNPDAIDVNKKTRSTRKLRSMNNQNLSQNPSMEYQATQVQNMEFGESEANQFWEPAQVTIDGTTGMGSDCGVANPDQMAGNTGQEPLSLQRHSGWSSNPKSAFMDRVIRTGPGQCKALHTGEIRTECSTGFSMIFLWFLYHNVNSCGGGGWWGRCWWW</sequence>
<feature type="region of interest" description="Disordered" evidence="1">
    <location>
        <begin position="1"/>
        <end position="37"/>
    </location>
</feature>
<gene>
    <name evidence="2" type="ORF">HanXRQr2_Chr17g0817831</name>
</gene>
<name>A0A9K3DLA5_HELAN</name>
<evidence type="ECO:0000256" key="1">
    <source>
        <dbReference type="SAM" id="MobiDB-lite"/>
    </source>
</evidence>
<keyword evidence="3" id="KW-1185">Reference proteome</keyword>
<dbReference type="AlphaFoldDB" id="A0A9K3DLA5"/>
<dbReference type="Proteomes" id="UP000215914">
    <property type="component" value="Unassembled WGS sequence"/>
</dbReference>
<feature type="compositionally biased region" description="Basic and acidic residues" evidence="1">
    <location>
        <begin position="27"/>
        <end position="37"/>
    </location>
</feature>
<dbReference type="Gramene" id="mRNA:HanXRQr2_Chr17g0817831">
    <property type="protein sequence ID" value="CDS:HanXRQr2_Chr17g0817831.1"/>
    <property type="gene ID" value="HanXRQr2_Chr17g0817831"/>
</dbReference>
<proteinExistence type="predicted"/>
<reference evidence="2" key="1">
    <citation type="journal article" date="2017" name="Nature">
        <title>The sunflower genome provides insights into oil metabolism, flowering and Asterid evolution.</title>
        <authorList>
            <person name="Badouin H."/>
            <person name="Gouzy J."/>
            <person name="Grassa C.J."/>
            <person name="Murat F."/>
            <person name="Staton S.E."/>
            <person name="Cottret L."/>
            <person name="Lelandais-Briere C."/>
            <person name="Owens G.L."/>
            <person name="Carrere S."/>
            <person name="Mayjonade B."/>
            <person name="Legrand L."/>
            <person name="Gill N."/>
            <person name="Kane N.C."/>
            <person name="Bowers J.E."/>
            <person name="Hubner S."/>
            <person name="Bellec A."/>
            <person name="Berard A."/>
            <person name="Berges H."/>
            <person name="Blanchet N."/>
            <person name="Boniface M.C."/>
            <person name="Brunel D."/>
            <person name="Catrice O."/>
            <person name="Chaidir N."/>
            <person name="Claudel C."/>
            <person name="Donnadieu C."/>
            <person name="Faraut T."/>
            <person name="Fievet G."/>
            <person name="Helmstetter N."/>
            <person name="King M."/>
            <person name="Knapp S.J."/>
            <person name="Lai Z."/>
            <person name="Le Paslier M.C."/>
            <person name="Lippi Y."/>
            <person name="Lorenzon L."/>
            <person name="Mandel J.R."/>
            <person name="Marage G."/>
            <person name="Marchand G."/>
            <person name="Marquand E."/>
            <person name="Bret-Mestries E."/>
            <person name="Morien E."/>
            <person name="Nambeesan S."/>
            <person name="Nguyen T."/>
            <person name="Pegot-Espagnet P."/>
            <person name="Pouilly N."/>
            <person name="Raftis F."/>
            <person name="Sallet E."/>
            <person name="Schiex T."/>
            <person name="Thomas J."/>
            <person name="Vandecasteele C."/>
            <person name="Vares D."/>
            <person name="Vear F."/>
            <person name="Vautrin S."/>
            <person name="Crespi M."/>
            <person name="Mangin B."/>
            <person name="Burke J.M."/>
            <person name="Salse J."/>
            <person name="Munos S."/>
            <person name="Vincourt P."/>
            <person name="Rieseberg L.H."/>
            <person name="Langlade N.B."/>
        </authorList>
    </citation>
    <scope>NUCLEOTIDE SEQUENCE</scope>
    <source>
        <tissue evidence="2">Leaves</tissue>
    </source>
</reference>
<organism evidence="2 3">
    <name type="scientific">Helianthus annuus</name>
    <name type="common">Common sunflower</name>
    <dbReference type="NCBI Taxonomy" id="4232"/>
    <lineage>
        <taxon>Eukaryota</taxon>
        <taxon>Viridiplantae</taxon>
        <taxon>Streptophyta</taxon>
        <taxon>Embryophyta</taxon>
        <taxon>Tracheophyta</taxon>
        <taxon>Spermatophyta</taxon>
        <taxon>Magnoliopsida</taxon>
        <taxon>eudicotyledons</taxon>
        <taxon>Gunneridae</taxon>
        <taxon>Pentapetalae</taxon>
        <taxon>asterids</taxon>
        <taxon>campanulids</taxon>
        <taxon>Asterales</taxon>
        <taxon>Asteraceae</taxon>
        <taxon>Asteroideae</taxon>
        <taxon>Heliantheae alliance</taxon>
        <taxon>Heliantheae</taxon>
        <taxon>Helianthus</taxon>
    </lineage>
</organism>
<evidence type="ECO:0000313" key="3">
    <source>
        <dbReference type="Proteomes" id="UP000215914"/>
    </source>
</evidence>